<feature type="transmembrane region" description="Helical" evidence="2">
    <location>
        <begin position="371"/>
        <end position="391"/>
    </location>
</feature>
<organism evidence="4 5">
    <name type="scientific">Apiospora kogelbergensis</name>
    <dbReference type="NCBI Taxonomy" id="1337665"/>
    <lineage>
        <taxon>Eukaryota</taxon>
        <taxon>Fungi</taxon>
        <taxon>Dikarya</taxon>
        <taxon>Ascomycota</taxon>
        <taxon>Pezizomycotina</taxon>
        <taxon>Sordariomycetes</taxon>
        <taxon>Xylariomycetidae</taxon>
        <taxon>Amphisphaeriales</taxon>
        <taxon>Apiosporaceae</taxon>
        <taxon>Apiospora</taxon>
    </lineage>
</organism>
<evidence type="ECO:0000256" key="1">
    <source>
        <dbReference type="SAM" id="MobiDB-lite"/>
    </source>
</evidence>
<proteinExistence type="predicted"/>
<comment type="caution">
    <text evidence="4">The sequence shown here is derived from an EMBL/GenBank/DDBJ whole genome shotgun (WGS) entry which is preliminary data.</text>
</comment>
<feature type="compositionally biased region" description="Basic and acidic residues" evidence="1">
    <location>
        <begin position="17"/>
        <end position="34"/>
    </location>
</feature>
<dbReference type="SUPFAM" id="SSF81383">
    <property type="entry name" value="F-box domain"/>
    <property type="match status" value="1"/>
</dbReference>
<feature type="transmembrane region" description="Helical" evidence="2">
    <location>
        <begin position="310"/>
        <end position="330"/>
    </location>
</feature>
<keyword evidence="2" id="KW-1133">Transmembrane helix</keyword>
<accession>A0AAW0RA25</accession>
<dbReference type="EMBL" id="JAQQWP010000002">
    <property type="protein sequence ID" value="KAK8130739.1"/>
    <property type="molecule type" value="Genomic_DNA"/>
</dbReference>
<evidence type="ECO:0000313" key="5">
    <source>
        <dbReference type="Proteomes" id="UP001392437"/>
    </source>
</evidence>
<feature type="region of interest" description="Disordered" evidence="1">
    <location>
        <begin position="1"/>
        <end position="34"/>
    </location>
</feature>
<feature type="transmembrane region" description="Helical" evidence="2">
    <location>
        <begin position="278"/>
        <end position="304"/>
    </location>
</feature>
<feature type="domain" description="F-box" evidence="3">
    <location>
        <begin position="128"/>
        <end position="173"/>
    </location>
</feature>
<dbReference type="PROSITE" id="PS50181">
    <property type="entry name" value="FBOX"/>
    <property type="match status" value="1"/>
</dbReference>
<evidence type="ECO:0000259" key="3">
    <source>
        <dbReference type="PROSITE" id="PS50181"/>
    </source>
</evidence>
<feature type="transmembrane region" description="Helical" evidence="2">
    <location>
        <begin position="337"/>
        <end position="359"/>
    </location>
</feature>
<protein>
    <recommendedName>
        <fullName evidence="3">F-box domain-containing protein</fullName>
    </recommendedName>
</protein>
<keyword evidence="5" id="KW-1185">Reference proteome</keyword>
<evidence type="ECO:0000313" key="4">
    <source>
        <dbReference type="EMBL" id="KAK8130739.1"/>
    </source>
</evidence>
<dbReference type="Proteomes" id="UP001392437">
    <property type="component" value="Unassembled WGS sequence"/>
</dbReference>
<keyword evidence="2" id="KW-0472">Membrane</keyword>
<reference evidence="4 5" key="1">
    <citation type="submission" date="2023-01" db="EMBL/GenBank/DDBJ databases">
        <title>Analysis of 21 Apiospora genomes using comparative genomics revels a genus with tremendous synthesis potential of carbohydrate active enzymes and secondary metabolites.</title>
        <authorList>
            <person name="Sorensen T."/>
        </authorList>
    </citation>
    <scope>NUCLEOTIDE SEQUENCE [LARGE SCALE GENOMIC DNA]</scope>
    <source>
        <strain evidence="4 5">CBS 117206</strain>
    </source>
</reference>
<sequence length="445" mass="50537">MDEYGGSPRRSRPTSLKSERRASWRSKPGDPRDSLRLELRDSLRVVEKRNSLNSITPTSGLEFLVRRGVEGLHRVPSPIYDDEGNLVEPPPGSPLIRSAIMPLETMAERMREKWDVVNGVAAADPNAPSRLMALPTELHYLIIDQLRLGDVERLRRTCRFYHDLLTPAFVRELFGGPQALALQFAGVCQVCHYMPDDDANMTETTPALILQPGSHPLTSKCFRCSVRARDLHVGDAVVLANAGRAWVCRWCGWPVVGGTHSGDSEQFHGACYERYYRVLWCFLMFGFAQFSVGVVAGALSLAYFRQDLVVFVPAVINFVLLWVCMAFLILRGNYVRTYHWVALVELTILGLWIPPLYMVAKNLEVHLASPIRAATIAALVFFAVNMLFRLLNCIGNVLLMFEYNLTKHYMPEIPLRRRVLNYLITGLIYWTYPQCVEQKYPPDFN</sequence>
<dbReference type="InterPro" id="IPR036047">
    <property type="entry name" value="F-box-like_dom_sf"/>
</dbReference>
<dbReference type="InterPro" id="IPR001810">
    <property type="entry name" value="F-box_dom"/>
</dbReference>
<evidence type="ECO:0000256" key="2">
    <source>
        <dbReference type="SAM" id="Phobius"/>
    </source>
</evidence>
<keyword evidence="2" id="KW-0812">Transmembrane</keyword>
<gene>
    <name evidence="4" type="ORF">PG999_003119</name>
</gene>
<dbReference type="AlphaFoldDB" id="A0AAW0RA25"/>
<name>A0AAW0RA25_9PEZI</name>